<dbReference type="HOGENOM" id="CLU_2671476_0_0_1"/>
<dbReference type="KEGG" id="lbc:LACBIDRAFT_316911"/>
<proteinExistence type="predicted"/>
<gene>
    <name evidence="1" type="ORF">LACBIDRAFT_316911</name>
</gene>
<reference evidence="1 2" key="1">
    <citation type="journal article" date="2008" name="Nature">
        <title>The genome of Laccaria bicolor provides insights into mycorrhizal symbiosis.</title>
        <authorList>
            <person name="Martin F."/>
            <person name="Aerts A."/>
            <person name="Ahren D."/>
            <person name="Brun A."/>
            <person name="Danchin E.G.J."/>
            <person name="Duchaussoy F."/>
            <person name="Gibon J."/>
            <person name="Kohler A."/>
            <person name="Lindquist E."/>
            <person name="Pereda V."/>
            <person name="Salamov A."/>
            <person name="Shapiro H.J."/>
            <person name="Wuyts J."/>
            <person name="Blaudez D."/>
            <person name="Buee M."/>
            <person name="Brokstein P."/>
            <person name="Canbaeck B."/>
            <person name="Cohen D."/>
            <person name="Courty P.E."/>
            <person name="Coutinho P.M."/>
            <person name="Delaruelle C."/>
            <person name="Detter J.C."/>
            <person name="Deveau A."/>
            <person name="DiFazio S."/>
            <person name="Duplessis S."/>
            <person name="Fraissinet-Tachet L."/>
            <person name="Lucic E."/>
            <person name="Frey-Klett P."/>
            <person name="Fourrey C."/>
            <person name="Feussner I."/>
            <person name="Gay G."/>
            <person name="Grimwood J."/>
            <person name="Hoegger P.J."/>
            <person name="Jain P."/>
            <person name="Kilaru S."/>
            <person name="Labbe J."/>
            <person name="Lin Y.C."/>
            <person name="Legue V."/>
            <person name="Le Tacon F."/>
            <person name="Marmeisse R."/>
            <person name="Melayah D."/>
            <person name="Montanini B."/>
            <person name="Muratet M."/>
            <person name="Nehls U."/>
            <person name="Niculita-Hirzel H."/>
            <person name="Oudot-Le Secq M.P."/>
            <person name="Peter M."/>
            <person name="Quesneville H."/>
            <person name="Rajashekar B."/>
            <person name="Reich M."/>
            <person name="Rouhier N."/>
            <person name="Schmutz J."/>
            <person name="Yin T."/>
            <person name="Chalot M."/>
            <person name="Henrissat B."/>
            <person name="Kuees U."/>
            <person name="Lucas S."/>
            <person name="Van de Peer Y."/>
            <person name="Podila G.K."/>
            <person name="Polle A."/>
            <person name="Pukkila P.J."/>
            <person name="Richardson P.M."/>
            <person name="Rouze P."/>
            <person name="Sanders I.R."/>
            <person name="Stajich J.E."/>
            <person name="Tunlid A."/>
            <person name="Tuskan G."/>
            <person name="Grigoriev I.V."/>
        </authorList>
    </citation>
    <scope>NUCLEOTIDE SEQUENCE [LARGE SCALE GENOMIC DNA]</scope>
    <source>
        <strain evidence="2">S238N-H82 / ATCC MYA-4686</strain>
    </source>
</reference>
<dbReference type="RefSeq" id="XP_001878927.1">
    <property type="nucleotide sequence ID" value="XM_001878892.1"/>
</dbReference>
<organism evidence="2">
    <name type="scientific">Laccaria bicolor (strain S238N-H82 / ATCC MYA-4686)</name>
    <name type="common">Bicoloured deceiver</name>
    <name type="synonym">Laccaria laccata var. bicolor</name>
    <dbReference type="NCBI Taxonomy" id="486041"/>
    <lineage>
        <taxon>Eukaryota</taxon>
        <taxon>Fungi</taxon>
        <taxon>Dikarya</taxon>
        <taxon>Basidiomycota</taxon>
        <taxon>Agaricomycotina</taxon>
        <taxon>Agaricomycetes</taxon>
        <taxon>Agaricomycetidae</taxon>
        <taxon>Agaricales</taxon>
        <taxon>Agaricineae</taxon>
        <taxon>Hydnangiaceae</taxon>
        <taxon>Laccaria</taxon>
    </lineage>
</organism>
<name>B0D594_LACBS</name>
<accession>B0D594</accession>
<dbReference type="GeneID" id="6074493"/>
<evidence type="ECO:0000313" key="2">
    <source>
        <dbReference type="Proteomes" id="UP000001194"/>
    </source>
</evidence>
<dbReference type="EMBL" id="DS547097">
    <property type="protein sequence ID" value="EDR10477.1"/>
    <property type="molecule type" value="Genomic_DNA"/>
</dbReference>
<dbReference type="AlphaFoldDB" id="B0D594"/>
<protein>
    <submittedName>
        <fullName evidence="1">Predicted protein</fullName>
    </submittedName>
</protein>
<keyword evidence="2" id="KW-1185">Reference proteome</keyword>
<dbReference type="Proteomes" id="UP000001194">
    <property type="component" value="Unassembled WGS sequence"/>
</dbReference>
<evidence type="ECO:0000313" key="1">
    <source>
        <dbReference type="EMBL" id="EDR10477.1"/>
    </source>
</evidence>
<dbReference type="InParanoid" id="B0D594"/>
<sequence length="75" mass="8462">MHSAQPNHRSCPGSRFPTATLDHNGNKCEECGLPVELCLAGPRSKISGQLYFLCVRKDQHHSGDKWWQIFQVPSQ</sequence>